<dbReference type="InterPro" id="IPR012337">
    <property type="entry name" value="RNaseH-like_sf"/>
</dbReference>
<dbReference type="AlphaFoldDB" id="A0A0R1KZI9"/>
<evidence type="ECO:0000256" key="7">
    <source>
        <dbReference type="ARBA" id="ARBA00017721"/>
    </source>
</evidence>
<evidence type="ECO:0000256" key="8">
    <source>
        <dbReference type="ARBA" id="ARBA00022722"/>
    </source>
</evidence>
<evidence type="ECO:0000313" key="15">
    <source>
        <dbReference type="EMBL" id="KRK86883.1"/>
    </source>
</evidence>
<evidence type="ECO:0000256" key="3">
    <source>
        <dbReference type="ARBA" id="ARBA00004065"/>
    </source>
</evidence>
<keyword evidence="16" id="KW-1185">Reference proteome</keyword>
<comment type="function">
    <text evidence="3">Endonuclease that specifically degrades the RNA of RNA-DNA hybrids.</text>
</comment>
<keyword evidence="11" id="KW-0378">Hydrolase</keyword>
<dbReference type="SUPFAM" id="SSF53098">
    <property type="entry name" value="Ribonuclease H-like"/>
    <property type="match status" value="1"/>
</dbReference>
<dbReference type="PATRIC" id="fig|1423808.3.peg.1832"/>
<keyword evidence="12" id="KW-0460">Magnesium</keyword>
<dbReference type="InterPro" id="IPR037056">
    <property type="entry name" value="RNase_H1_N_sf"/>
</dbReference>
<dbReference type="InterPro" id="IPR011320">
    <property type="entry name" value="RNase_H1_N"/>
</dbReference>
<dbReference type="GO" id="GO:0003676">
    <property type="term" value="F:nucleic acid binding"/>
    <property type="evidence" value="ECO:0007669"/>
    <property type="project" value="InterPro"/>
</dbReference>
<keyword evidence="10" id="KW-0255">Endonuclease</keyword>
<dbReference type="InterPro" id="IPR022892">
    <property type="entry name" value="RNaseHI"/>
</dbReference>
<proteinExistence type="inferred from homology"/>
<dbReference type="EC" id="3.1.26.4" evidence="6"/>
<dbReference type="Gene3D" id="3.40.970.10">
    <property type="entry name" value="Ribonuclease H1, N-terminal domain"/>
    <property type="match status" value="1"/>
</dbReference>
<comment type="caution">
    <text evidence="15">The sequence shown here is derived from an EMBL/GenBank/DDBJ whole genome shotgun (WGS) entry which is preliminary data.</text>
</comment>
<feature type="domain" description="RNase H type-1" evidence="14">
    <location>
        <begin position="80"/>
        <end position="237"/>
    </location>
</feature>
<dbReference type="GO" id="GO:0043137">
    <property type="term" value="P:DNA replication, removal of RNA primer"/>
    <property type="evidence" value="ECO:0007669"/>
    <property type="project" value="TreeGrafter"/>
</dbReference>
<evidence type="ECO:0000256" key="4">
    <source>
        <dbReference type="ARBA" id="ARBA00005300"/>
    </source>
</evidence>
<sequence>MKYYAVKKGRKTGIFTTWPEAEKKVKGFSGAQYKSFKTRSEAEAYLGGQKNSTSPLKSHKSHKQHKSHPKSKIKNDAADYRGEVIVYTDGGSRNHGNVRGGHVKASDKAAWAFLIKEGNQKHSKSGGEFGATNNRMEIMALLEALKYLRSKDMQDDQIDVIMDSKYVLDAIQKGWLAGWRRRGWTKADGSKLQNKQLWQSIDANLSHFQKIQYYWTKGHADDEGNIFVDHLLNKTMDKMGKKSPQPTGTHQPINQPANKPSHTKDRAPIKKSKQGPRTSTSVSDIEESLKQLGLFDDDND</sequence>
<keyword evidence="9" id="KW-0479">Metal-binding</keyword>
<feature type="compositionally biased region" description="Basic residues" evidence="13">
    <location>
        <begin position="57"/>
        <end position="72"/>
    </location>
</feature>
<dbReference type="GO" id="GO:0004523">
    <property type="term" value="F:RNA-DNA hybrid ribonuclease activity"/>
    <property type="evidence" value="ECO:0007669"/>
    <property type="project" value="UniProtKB-EC"/>
</dbReference>
<dbReference type="PANTHER" id="PTHR10642:SF26">
    <property type="entry name" value="RIBONUCLEASE H1"/>
    <property type="match status" value="1"/>
</dbReference>
<dbReference type="CDD" id="cd09278">
    <property type="entry name" value="RNase_HI_prokaryote_like"/>
    <property type="match status" value="1"/>
</dbReference>
<evidence type="ECO:0000313" key="16">
    <source>
        <dbReference type="Proteomes" id="UP000051581"/>
    </source>
</evidence>
<dbReference type="PANTHER" id="PTHR10642">
    <property type="entry name" value="RIBONUCLEASE H1"/>
    <property type="match status" value="1"/>
</dbReference>
<gene>
    <name evidence="15" type="ORF">FD17_GL001810</name>
</gene>
<feature type="compositionally biased region" description="Polar residues" evidence="13">
    <location>
        <begin position="244"/>
        <end position="260"/>
    </location>
</feature>
<evidence type="ECO:0000256" key="2">
    <source>
        <dbReference type="ARBA" id="ARBA00001946"/>
    </source>
</evidence>
<comment type="catalytic activity">
    <reaction evidence="1">
        <text>Endonucleolytic cleavage to 5'-phosphomonoester.</text>
        <dbReference type="EC" id="3.1.26.4"/>
    </reaction>
</comment>
<protein>
    <recommendedName>
        <fullName evidence="7">Ribonuclease H</fullName>
        <ecNumber evidence="6">3.1.26.4</ecNumber>
    </recommendedName>
</protein>
<evidence type="ECO:0000256" key="6">
    <source>
        <dbReference type="ARBA" id="ARBA00012180"/>
    </source>
</evidence>
<dbReference type="OrthoDB" id="9811552at2"/>
<dbReference type="FunFam" id="3.40.970.10:FF:000002">
    <property type="entry name" value="Ribonuclease H"/>
    <property type="match status" value="1"/>
</dbReference>
<evidence type="ECO:0000259" key="14">
    <source>
        <dbReference type="PROSITE" id="PS50879"/>
    </source>
</evidence>
<dbReference type="InterPro" id="IPR050092">
    <property type="entry name" value="RNase_H"/>
</dbReference>
<dbReference type="GO" id="GO:0046872">
    <property type="term" value="F:metal ion binding"/>
    <property type="evidence" value="ECO:0007669"/>
    <property type="project" value="UniProtKB-KW"/>
</dbReference>
<evidence type="ECO:0000256" key="5">
    <source>
        <dbReference type="ARBA" id="ARBA00011245"/>
    </source>
</evidence>
<accession>A0A0R1KZI9</accession>
<name>A0A0R1KZI9_9LACO</name>
<comment type="cofactor">
    <cofactor evidence="2">
        <name>Mg(2+)</name>
        <dbReference type="ChEBI" id="CHEBI:18420"/>
    </cofactor>
</comment>
<dbReference type="InterPro" id="IPR002156">
    <property type="entry name" value="RNaseH_domain"/>
</dbReference>
<dbReference type="SUPFAM" id="SSF55658">
    <property type="entry name" value="L9 N-domain-like"/>
    <property type="match status" value="1"/>
</dbReference>
<dbReference type="Proteomes" id="UP000051581">
    <property type="component" value="Unassembled WGS sequence"/>
</dbReference>
<dbReference type="PROSITE" id="PS50879">
    <property type="entry name" value="RNASE_H_1"/>
    <property type="match status" value="1"/>
</dbReference>
<keyword evidence="8" id="KW-0540">Nuclease</keyword>
<evidence type="ECO:0000256" key="11">
    <source>
        <dbReference type="ARBA" id="ARBA00022801"/>
    </source>
</evidence>
<dbReference type="InterPro" id="IPR036397">
    <property type="entry name" value="RNaseH_sf"/>
</dbReference>
<feature type="region of interest" description="Disordered" evidence="13">
    <location>
        <begin position="237"/>
        <end position="300"/>
    </location>
</feature>
<comment type="similarity">
    <text evidence="4">Belongs to the RNase H family.</text>
</comment>
<evidence type="ECO:0000256" key="9">
    <source>
        <dbReference type="ARBA" id="ARBA00022723"/>
    </source>
</evidence>
<reference evidence="15 16" key="1">
    <citation type="journal article" date="2015" name="Genome Announc.">
        <title>Expanding the biotechnology potential of lactobacilli through comparative genomics of 213 strains and associated genera.</title>
        <authorList>
            <person name="Sun Z."/>
            <person name="Harris H.M."/>
            <person name="McCann A."/>
            <person name="Guo C."/>
            <person name="Argimon S."/>
            <person name="Zhang W."/>
            <person name="Yang X."/>
            <person name="Jeffery I.B."/>
            <person name="Cooney J.C."/>
            <person name="Kagawa T.F."/>
            <person name="Liu W."/>
            <person name="Song Y."/>
            <person name="Salvetti E."/>
            <person name="Wrobel A."/>
            <person name="Rasinkangas P."/>
            <person name="Parkhill J."/>
            <person name="Rea M.C."/>
            <person name="O'Sullivan O."/>
            <person name="Ritari J."/>
            <person name="Douillard F.P."/>
            <person name="Paul Ross R."/>
            <person name="Yang R."/>
            <person name="Briner A.E."/>
            <person name="Felis G.E."/>
            <person name="de Vos W.M."/>
            <person name="Barrangou R."/>
            <person name="Klaenhammer T.R."/>
            <person name="Caufield P.W."/>
            <person name="Cui Y."/>
            <person name="Zhang H."/>
            <person name="O'Toole P.W."/>
        </authorList>
    </citation>
    <scope>NUCLEOTIDE SEQUENCE [LARGE SCALE GENOMIC DNA]</scope>
    <source>
        <strain evidence="15 16">DSM 19904</strain>
    </source>
</reference>
<evidence type="ECO:0000256" key="12">
    <source>
        <dbReference type="ARBA" id="ARBA00022842"/>
    </source>
</evidence>
<evidence type="ECO:0000256" key="10">
    <source>
        <dbReference type="ARBA" id="ARBA00022759"/>
    </source>
</evidence>
<organism evidence="15 16">
    <name type="scientific">Lentilactobacillus sunkii DSM 19904</name>
    <dbReference type="NCBI Taxonomy" id="1423808"/>
    <lineage>
        <taxon>Bacteria</taxon>
        <taxon>Bacillati</taxon>
        <taxon>Bacillota</taxon>
        <taxon>Bacilli</taxon>
        <taxon>Lactobacillales</taxon>
        <taxon>Lactobacillaceae</taxon>
        <taxon>Lentilactobacillus</taxon>
    </lineage>
</organism>
<dbReference type="EMBL" id="AZEA01000032">
    <property type="protein sequence ID" value="KRK86883.1"/>
    <property type="molecule type" value="Genomic_DNA"/>
</dbReference>
<comment type="subunit">
    <text evidence="5">Monomer.</text>
</comment>
<dbReference type="InterPro" id="IPR009027">
    <property type="entry name" value="Ribosomal_bL9/RNase_H1_N"/>
</dbReference>
<dbReference type="Pfam" id="PF01693">
    <property type="entry name" value="Cauli_VI"/>
    <property type="match status" value="1"/>
</dbReference>
<dbReference type="RefSeq" id="WP_057826407.1">
    <property type="nucleotide sequence ID" value="NZ_AZEA01000032.1"/>
</dbReference>
<dbReference type="Pfam" id="PF00075">
    <property type="entry name" value="RNase_H"/>
    <property type="match status" value="1"/>
</dbReference>
<evidence type="ECO:0000256" key="13">
    <source>
        <dbReference type="SAM" id="MobiDB-lite"/>
    </source>
</evidence>
<evidence type="ECO:0000256" key="1">
    <source>
        <dbReference type="ARBA" id="ARBA00000077"/>
    </source>
</evidence>
<dbReference type="Gene3D" id="3.30.420.10">
    <property type="entry name" value="Ribonuclease H-like superfamily/Ribonuclease H"/>
    <property type="match status" value="1"/>
</dbReference>
<feature type="region of interest" description="Disordered" evidence="13">
    <location>
        <begin position="47"/>
        <end position="75"/>
    </location>
</feature>